<organism evidence="1 2">
    <name type="scientific">Pseudolactococcus plantarum</name>
    <dbReference type="NCBI Taxonomy" id="1365"/>
    <lineage>
        <taxon>Bacteria</taxon>
        <taxon>Bacillati</taxon>
        <taxon>Bacillota</taxon>
        <taxon>Bacilli</taxon>
        <taxon>Lactobacillales</taxon>
        <taxon>Streptococcaceae</taxon>
        <taxon>Pseudolactococcus</taxon>
    </lineage>
</organism>
<dbReference type="RefSeq" id="WP_068159678.1">
    <property type="nucleotide sequence ID" value="NZ_JXJX01000001.1"/>
</dbReference>
<gene>
    <name evidence="1" type="ORF">RU87_GL000140</name>
</gene>
<dbReference type="EMBL" id="JXJX01000001">
    <property type="protein sequence ID" value="PCS08317.1"/>
    <property type="molecule type" value="Genomic_DNA"/>
</dbReference>
<comment type="caution">
    <text evidence="1">The sequence shown here is derived from an EMBL/GenBank/DDBJ whole genome shotgun (WGS) entry which is preliminary data.</text>
</comment>
<dbReference type="AlphaFoldDB" id="A0A2A5S467"/>
<proteinExistence type="predicted"/>
<dbReference type="STRING" id="1348632.GCA_001591745_00082"/>
<evidence type="ECO:0000313" key="2">
    <source>
        <dbReference type="Proteomes" id="UP000242246"/>
    </source>
</evidence>
<dbReference type="Proteomes" id="UP000242246">
    <property type="component" value="Unassembled WGS sequence"/>
</dbReference>
<accession>A0A2A5S467</accession>
<reference evidence="1 2" key="1">
    <citation type="submission" date="2014-12" db="EMBL/GenBank/DDBJ databases">
        <title>Draft genome sequences of 10 type strains of Lactococcus.</title>
        <authorList>
            <person name="Sun Z."/>
            <person name="Zhong Z."/>
            <person name="Liu W."/>
            <person name="Zhang W."/>
            <person name="Zhang H."/>
        </authorList>
    </citation>
    <scope>NUCLEOTIDE SEQUENCE [LARGE SCALE GENOMIC DNA]</scope>
    <source>
        <strain evidence="1 2">DSM 20686</strain>
    </source>
</reference>
<dbReference type="OrthoDB" id="2881498at2"/>
<name>A0A2A5S467_9LACT</name>
<keyword evidence="2" id="KW-1185">Reference proteome</keyword>
<sequence length="72" mass="7933">MIVIHMAAMQDKVIALLENLDGDFTYKFSEKKGIKLFFDVTKGAPAQAAVVAKNAIKAEPWGTALYFNTEVI</sequence>
<protein>
    <submittedName>
        <fullName evidence="1">Uncharacterized protein</fullName>
    </submittedName>
</protein>
<evidence type="ECO:0000313" key="1">
    <source>
        <dbReference type="EMBL" id="PCS08317.1"/>
    </source>
</evidence>